<evidence type="ECO:0000256" key="5">
    <source>
        <dbReference type="ARBA" id="ARBA00022723"/>
    </source>
</evidence>
<dbReference type="SUPFAM" id="SSF50630">
    <property type="entry name" value="Acid proteases"/>
    <property type="match status" value="1"/>
</dbReference>
<dbReference type="CDD" id="cd01647">
    <property type="entry name" value="RT_LTR"/>
    <property type="match status" value="1"/>
</dbReference>
<keyword evidence="4" id="KW-0540">Nuclease</keyword>
<dbReference type="GO" id="GO:0004519">
    <property type="term" value="F:endonuclease activity"/>
    <property type="evidence" value="ECO:0007669"/>
    <property type="project" value="UniProtKB-KW"/>
</dbReference>
<evidence type="ECO:0000256" key="1">
    <source>
        <dbReference type="ARBA" id="ARBA00022670"/>
    </source>
</evidence>
<keyword evidence="1" id="KW-0645">Protease</keyword>
<keyword evidence="22" id="KW-1185">Reference proteome</keyword>
<dbReference type="EMBL" id="DF973164">
    <property type="protein sequence ID" value="GAU16878.1"/>
    <property type="molecule type" value="Genomic_DNA"/>
</dbReference>
<dbReference type="Gene3D" id="1.10.340.70">
    <property type="match status" value="1"/>
</dbReference>
<dbReference type="Pfam" id="PF00078">
    <property type="entry name" value="RVT_1"/>
    <property type="match status" value="1"/>
</dbReference>
<evidence type="ECO:0000256" key="15">
    <source>
        <dbReference type="ARBA" id="ARBA00023268"/>
    </source>
</evidence>
<feature type="domain" description="CCHC-type" evidence="18">
    <location>
        <begin position="201"/>
        <end position="215"/>
    </location>
</feature>
<dbReference type="PROSITE" id="PS50994">
    <property type="entry name" value="INTEGRASE"/>
    <property type="match status" value="1"/>
</dbReference>
<feature type="domain" description="Reverse transcriptase" evidence="19">
    <location>
        <begin position="421"/>
        <end position="627"/>
    </location>
</feature>
<keyword evidence="5" id="KW-0479">Metal-binding</keyword>
<dbReference type="Pfam" id="PF24626">
    <property type="entry name" value="SH3_Tf2-1"/>
    <property type="match status" value="1"/>
</dbReference>
<accession>A0A2Z6MFQ5</accession>
<evidence type="ECO:0000259" key="20">
    <source>
        <dbReference type="PROSITE" id="PS50994"/>
    </source>
</evidence>
<evidence type="ECO:0000256" key="9">
    <source>
        <dbReference type="ARBA" id="ARBA00022842"/>
    </source>
</evidence>
<keyword evidence="12" id="KW-0239">DNA-directed DNA polymerase</keyword>
<dbReference type="Gene3D" id="2.40.70.10">
    <property type="entry name" value="Acid Proteases"/>
    <property type="match status" value="1"/>
</dbReference>
<dbReference type="GO" id="GO:0003964">
    <property type="term" value="F:RNA-directed DNA polymerase activity"/>
    <property type="evidence" value="ECO:0007669"/>
    <property type="project" value="UniProtKB-KW"/>
</dbReference>
<evidence type="ECO:0000259" key="19">
    <source>
        <dbReference type="PROSITE" id="PS50878"/>
    </source>
</evidence>
<sequence length="1276" mass="145369">MECANENKLALGTYVLREEANQWWKNAKLRLGDRGVDITWEMFKREFFNNYFPADVKNKKVVEFMKLEQGNMSVAEYAAKFESLCAFSPHYNTPEAENDKCVKFESGLRPDIKHIIGFAEIRNFTTLVAKARICDEDGKAKSNYFKAVRGRRQDRAKPYEVKGKGSARGGKGKEKVDNDKCYRCGKIGHRSFECKKDKDVCYNCGKEGHRSKECKTTTPTFFNCGEEGHKSPECKKPKKVTGKVFALNEEGADQVDNLIRGTCFIHDTPLIAIIDTGATHSFISMDCMKRLNIPVYEMSGCMNIETPANGSVITRLVCRNCPVSVFGRHFGMDLVCIPLSGIDVIFGMNWLVFNQVHINYCEKIVIFPKSEGSLSLMNGEEVKESLNDHGELFMVFGSLKLEGGAKLEEIPVVSEFSDVFPEDISDLPPEREVEFSIDLVPGTSPISMAPYRMSASELNELKKQLEELLEKKFIRPSVSPWGAPMLLVKKKEGSMRLCIDYRQLNKATIKNNYPLPRIDDLMDQLVGACVFSKIDLRYGHYEYKVMPFGVTNAPGVFMEYMNRIFHSFLDQFVVVFIDDILVYSKSEEEHKEHLRIVLQVLKEKKLYAKLSKCEFWLKEVSFLGHVISSGGIAVDPAKVDAVMKWGTPESVSEIRSFLGLAGYYRRFIEGFSKMALPLTLLTRKDQAFVWDEKCEKSFQELKRKLTTAPVLILPDANESFVVYCDASKLGLGGVLMQKGKVVAYASRQLKVHERNYPTHDLELAAVVFALKDYDFELSYHPGKANVVADALSRKSLHMSSLMEKELELIEEFRDLSLVCEVTSNSVKLGMLKLTNPFLEKIRECQKEDEKLMKRVALVIEGQENDFKIDENGVVRFRGRVCVPDVPELKKMILDEGHKSGLSIHPGLVKMYQDLKKLFWWPRMKKEIAEYVYACLVCQKSKIEHQKPSGLLQPLFIPEWKWDSIAMDFVGGLPKTAKGNEVIWVIVDRLTNLQEALGTKLRLSSAYHPQTDGQSERTIQSLEDLLRVCVLEQGESWDSCLPLIEFTYNNSFHSSIGMAPFEALYGRRCRTPLCWYESGETVVLGPDIVQETTEKIRIIREKMKASQSRQKSYHDKKRKDVEFQEGDHVFLRVTSTTGVGRALKSKKLTSKFIGPYQISERIGKVAYRIALPVTLSNLHDVFHVSQLRKYVSDPSHVVESDDIQVKDNLTIETIPLRIEGREVKNLRNKEIATVKVIWGGPAGENATWELESKMKSSIRERKSREEGEEKNIEEELR</sequence>
<keyword evidence="15" id="KW-0511">Multifunctional enzyme</keyword>
<evidence type="ECO:0000256" key="8">
    <source>
        <dbReference type="ARBA" id="ARBA00022801"/>
    </source>
</evidence>
<dbReference type="Pfam" id="PF03732">
    <property type="entry name" value="Retrotrans_gag"/>
    <property type="match status" value="1"/>
</dbReference>
<dbReference type="InterPro" id="IPR012337">
    <property type="entry name" value="RNaseH-like_sf"/>
</dbReference>
<feature type="domain" description="CCHC-type" evidence="18">
    <location>
        <begin position="180"/>
        <end position="196"/>
    </location>
</feature>
<keyword evidence="16" id="KW-0863">Zinc-finger</keyword>
<dbReference type="SMART" id="SM00343">
    <property type="entry name" value="ZnF_C2HC"/>
    <property type="match status" value="3"/>
</dbReference>
<keyword evidence="11" id="KW-0695">RNA-directed DNA polymerase</keyword>
<dbReference type="CDD" id="cd09274">
    <property type="entry name" value="RNase_HI_RT_Ty3"/>
    <property type="match status" value="1"/>
</dbReference>
<dbReference type="GO" id="GO:0006508">
    <property type="term" value="P:proteolysis"/>
    <property type="evidence" value="ECO:0007669"/>
    <property type="project" value="UniProtKB-KW"/>
</dbReference>
<evidence type="ECO:0000256" key="10">
    <source>
        <dbReference type="ARBA" id="ARBA00022908"/>
    </source>
</evidence>
<dbReference type="PANTHER" id="PTHR37984">
    <property type="entry name" value="PROTEIN CBG26694"/>
    <property type="match status" value="1"/>
</dbReference>
<feature type="region of interest" description="Disordered" evidence="17">
    <location>
        <begin position="1252"/>
        <end position="1276"/>
    </location>
</feature>
<gene>
    <name evidence="21" type="ORF">TSUD_368270</name>
</gene>
<evidence type="ECO:0000313" key="22">
    <source>
        <dbReference type="Proteomes" id="UP000242715"/>
    </source>
</evidence>
<dbReference type="PROSITE" id="PS50878">
    <property type="entry name" value="RT_POL"/>
    <property type="match status" value="1"/>
</dbReference>
<dbReference type="Gene3D" id="3.30.70.270">
    <property type="match status" value="3"/>
</dbReference>
<dbReference type="InterPro" id="IPR021109">
    <property type="entry name" value="Peptidase_aspartic_dom_sf"/>
</dbReference>
<dbReference type="SUPFAM" id="SSF57756">
    <property type="entry name" value="Retrovirus zinc finger-like domains"/>
    <property type="match status" value="1"/>
</dbReference>
<evidence type="ECO:0000256" key="16">
    <source>
        <dbReference type="PROSITE-ProRule" id="PRU00047"/>
    </source>
</evidence>
<dbReference type="InterPro" id="IPR043128">
    <property type="entry name" value="Rev_trsase/Diguanyl_cyclase"/>
</dbReference>
<dbReference type="InterPro" id="IPR036875">
    <property type="entry name" value="Znf_CCHC_sf"/>
</dbReference>
<feature type="domain" description="Integrase catalytic" evidence="20">
    <location>
        <begin position="882"/>
        <end position="1067"/>
    </location>
</feature>
<keyword evidence="14" id="KW-0233">DNA recombination</keyword>
<evidence type="ECO:0000256" key="17">
    <source>
        <dbReference type="SAM" id="MobiDB-lite"/>
    </source>
</evidence>
<dbReference type="GO" id="GO:0015074">
    <property type="term" value="P:DNA integration"/>
    <property type="evidence" value="ECO:0007669"/>
    <property type="project" value="UniProtKB-KW"/>
</dbReference>
<dbReference type="InterPro" id="IPR041577">
    <property type="entry name" value="RT_RNaseH_2"/>
</dbReference>
<dbReference type="Pfam" id="PF08284">
    <property type="entry name" value="RVP_2"/>
    <property type="match status" value="1"/>
</dbReference>
<dbReference type="InterPro" id="IPR036397">
    <property type="entry name" value="RNaseH_sf"/>
</dbReference>
<evidence type="ECO:0000256" key="4">
    <source>
        <dbReference type="ARBA" id="ARBA00022722"/>
    </source>
</evidence>
<protein>
    <recommendedName>
        <fullName evidence="23">Reverse transcriptase</fullName>
    </recommendedName>
</protein>
<dbReference type="Gene3D" id="3.10.10.10">
    <property type="entry name" value="HIV Type 1 Reverse Transcriptase, subunit A, domain 1"/>
    <property type="match status" value="2"/>
</dbReference>
<dbReference type="Pfam" id="PF17919">
    <property type="entry name" value="RT_RNaseH_2"/>
    <property type="match status" value="1"/>
</dbReference>
<evidence type="ECO:0000256" key="2">
    <source>
        <dbReference type="ARBA" id="ARBA00022679"/>
    </source>
</evidence>
<dbReference type="FunFam" id="3.30.70.270:FF:000020">
    <property type="entry name" value="Transposon Tf2-6 polyprotein-like Protein"/>
    <property type="match status" value="1"/>
</dbReference>
<keyword evidence="3" id="KW-0548">Nucleotidyltransferase</keyword>
<keyword evidence="13" id="KW-0238">DNA-binding</keyword>
<dbReference type="InterPro" id="IPR001878">
    <property type="entry name" value="Znf_CCHC"/>
</dbReference>
<evidence type="ECO:0008006" key="23">
    <source>
        <dbReference type="Google" id="ProtNLM"/>
    </source>
</evidence>
<dbReference type="FunFam" id="3.30.70.270:FF:000003">
    <property type="entry name" value="Transposon Ty3-G Gag-Pol polyprotein"/>
    <property type="match status" value="1"/>
</dbReference>
<evidence type="ECO:0000259" key="18">
    <source>
        <dbReference type="PROSITE" id="PS50158"/>
    </source>
</evidence>
<keyword evidence="9" id="KW-0460">Magnesium</keyword>
<keyword evidence="2" id="KW-0808">Transferase</keyword>
<dbReference type="OrthoDB" id="1914518at2759"/>
<organism evidence="21 22">
    <name type="scientific">Trifolium subterraneum</name>
    <name type="common">Subterranean clover</name>
    <dbReference type="NCBI Taxonomy" id="3900"/>
    <lineage>
        <taxon>Eukaryota</taxon>
        <taxon>Viridiplantae</taxon>
        <taxon>Streptophyta</taxon>
        <taxon>Embryophyta</taxon>
        <taxon>Tracheophyta</taxon>
        <taxon>Spermatophyta</taxon>
        <taxon>Magnoliopsida</taxon>
        <taxon>eudicotyledons</taxon>
        <taxon>Gunneridae</taxon>
        <taxon>Pentapetalae</taxon>
        <taxon>rosids</taxon>
        <taxon>fabids</taxon>
        <taxon>Fabales</taxon>
        <taxon>Fabaceae</taxon>
        <taxon>Papilionoideae</taxon>
        <taxon>50 kb inversion clade</taxon>
        <taxon>NPAAA clade</taxon>
        <taxon>Hologalegina</taxon>
        <taxon>IRL clade</taxon>
        <taxon>Trifolieae</taxon>
        <taxon>Trifolium</taxon>
    </lineage>
</organism>
<dbReference type="PANTHER" id="PTHR37984:SF5">
    <property type="entry name" value="PROTEIN NYNRIN-LIKE"/>
    <property type="match status" value="1"/>
</dbReference>
<dbReference type="InterPro" id="IPR041588">
    <property type="entry name" value="Integrase_H2C2"/>
</dbReference>
<dbReference type="Pfam" id="PF17921">
    <property type="entry name" value="Integrase_H2C2"/>
    <property type="match status" value="1"/>
</dbReference>
<keyword evidence="7" id="KW-0255">Endonuclease</keyword>
<dbReference type="GO" id="GO:0004190">
    <property type="term" value="F:aspartic-type endopeptidase activity"/>
    <property type="evidence" value="ECO:0007669"/>
    <property type="project" value="UniProtKB-KW"/>
</dbReference>
<evidence type="ECO:0000256" key="6">
    <source>
        <dbReference type="ARBA" id="ARBA00022750"/>
    </source>
</evidence>
<name>A0A2Z6MFQ5_TRISU</name>
<evidence type="ECO:0000256" key="13">
    <source>
        <dbReference type="ARBA" id="ARBA00023125"/>
    </source>
</evidence>
<dbReference type="InterPro" id="IPR005162">
    <property type="entry name" value="Retrotrans_gag_dom"/>
</dbReference>
<dbReference type="Proteomes" id="UP000242715">
    <property type="component" value="Unassembled WGS sequence"/>
</dbReference>
<dbReference type="AlphaFoldDB" id="A0A2Z6MFQ5"/>
<evidence type="ECO:0000256" key="12">
    <source>
        <dbReference type="ARBA" id="ARBA00022932"/>
    </source>
</evidence>
<proteinExistence type="predicted"/>
<evidence type="ECO:0000256" key="11">
    <source>
        <dbReference type="ARBA" id="ARBA00022918"/>
    </source>
</evidence>
<dbReference type="InterPro" id="IPR056924">
    <property type="entry name" value="SH3_Tf2-1"/>
</dbReference>
<dbReference type="Gene3D" id="3.10.20.370">
    <property type="match status" value="1"/>
</dbReference>
<dbReference type="Pfam" id="PF00098">
    <property type="entry name" value="zf-CCHC"/>
    <property type="match status" value="3"/>
</dbReference>
<dbReference type="GO" id="GO:0006310">
    <property type="term" value="P:DNA recombination"/>
    <property type="evidence" value="ECO:0007669"/>
    <property type="project" value="UniProtKB-KW"/>
</dbReference>
<dbReference type="InterPro" id="IPR043502">
    <property type="entry name" value="DNA/RNA_pol_sf"/>
</dbReference>
<dbReference type="InterPro" id="IPR000477">
    <property type="entry name" value="RT_dom"/>
</dbReference>
<dbReference type="Gene3D" id="3.30.420.10">
    <property type="entry name" value="Ribonuclease H-like superfamily/Ribonuclease H"/>
    <property type="match status" value="1"/>
</dbReference>
<dbReference type="SUPFAM" id="SSF53098">
    <property type="entry name" value="Ribonuclease H-like"/>
    <property type="match status" value="1"/>
</dbReference>
<evidence type="ECO:0000256" key="3">
    <source>
        <dbReference type="ARBA" id="ARBA00022695"/>
    </source>
</evidence>
<evidence type="ECO:0000256" key="14">
    <source>
        <dbReference type="ARBA" id="ARBA00023172"/>
    </source>
</evidence>
<dbReference type="Gene3D" id="4.10.60.10">
    <property type="entry name" value="Zinc finger, CCHC-type"/>
    <property type="match status" value="1"/>
</dbReference>
<keyword evidence="6" id="KW-0064">Aspartyl protease</keyword>
<evidence type="ECO:0000256" key="7">
    <source>
        <dbReference type="ARBA" id="ARBA00022759"/>
    </source>
</evidence>
<evidence type="ECO:0000313" key="21">
    <source>
        <dbReference type="EMBL" id="GAU16878.1"/>
    </source>
</evidence>
<dbReference type="GO" id="GO:0003887">
    <property type="term" value="F:DNA-directed DNA polymerase activity"/>
    <property type="evidence" value="ECO:0007669"/>
    <property type="project" value="UniProtKB-KW"/>
</dbReference>
<reference evidence="22" key="1">
    <citation type="journal article" date="2017" name="Front. Plant Sci.">
        <title>Climate Clever Clovers: New Paradigm to Reduce the Environmental Footprint of Ruminants by Breeding Low Methanogenic Forages Utilizing Haplotype Variation.</title>
        <authorList>
            <person name="Kaur P."/>
            <person name="Appels R."/>
            <person name="Bayer P.E."/>
            <person name="Keeble-Gagnere G."/>
            <person name="Wang J."/>
            <person name="Hirakawa H."/>
            <person name="Shirasawa K."/>
            <person name="Vercoe P."/>
            <person name="Stefanova K."/>
            <person name="Durmic Z."/>
            <person name="Nichols P."/>
            <person name="Revell C."/>
            <person name="Isobe S.N."/>
            <person name="Edwards D."/>
            <person name="Erskine W."/>
        </authorList>
    </citation>
    <scope>NUCLEOTIDE SEQUENCE [LARGE SCALE GENOMIC DNA]</scope>
    <source>
        <strain evidence="22">cv. Daliak</strain>
    </source>
</reference>
<dbReference type="CDD" id="cd00303">
    <property type="entry name" value="retropepsin_like"/>
    <property type="match status" value="1"/>
</dbReference>
<dbReference type="PROSITE" id="PS50158">
    <property type="entry name" value="ZF_CCHC"/>
    <property type="match status" value="2"/>
</dbReference>
<keyword evidence="10" id="KW-0229">DNA integration</keyword>
<keyword evidence="16" id="KW-0862">Zinc</keyword>
<keyword evidence="8" id="KW-0378">Hydrolase</keyword>
<dbReference type="InterPro" id="IPR050951">
    <property type="entry name" value="Retrovirus_Pol_polyprotein"/>
</dbReference>
<dbReference type="SUPFAM" id="SSF56672">
    <property type="entry name" value="DNA/RNA polymerases"/>
    <property type="match status" value="1"/>
</dbReference>
<dbReference type="GO" id="GO:0003677">
    <property type="term" value="F:DNA binding"/>
    <property type="evidence" value="ECO:0007669"/>
    <property type="project" value="UniProtKB-KW"/>
</dbReference>
<dbReference type="GO" id="GO:0008270">
    <property type="term" value="F:zinc ion binding"/>
    <property type="evidence" value="ECO:0007669"/>
    <property type="project" value="UniProtKB-KW"/>
</dbReference>
<dbReference type="InterPro" id="IPR001584">
    <property type="entry name" value="Integrase_cat-core"/>
</dbReference>